<dbReference type="EMBL" id="LN725930">
    <property type="protein sequence ID" value="CEP11253.1"/>
    <property type="molecule type" value="Genomic_DNA"/>
</dbReference>
<gene>
    <name evidence="1" type="primary">PARPA_05073.1 scaffold 16330</name>
</gene>
<dbReference type="Proteomes" id="UP000054107">
    <property type="component" value="Unassembled WGS sequence"/>
</dbReference>
<dbReference type="AlphaFoldDB" id="A0A0B7N767"/>
<evidence type="ECO:0000313" key="1">
    <source>
        <dbReference type="EMBL" id="CEP11253.1"/>
    </source>
</evidence>
<name>A0A0B7N767_9FUNG</name>
<dbReference type="Gene3D" id="3.80.10.10">
    <property type="entry name" value="Ribonuclease Inhibitor"/>
    <property type="match status" value="1"/>
</dbReference>
<evidence type="ECO:0008006" key="3">
    <source>
        <dbReference type="Google" id="ProtNLM"/>
    </source>
</evidence>
<dbReference type="SUPFAM" id="SSF81383">
    <property type="entry name" value="F-box domain"/>
    <property type="match status" value="1"/>
</dbReference>
<sequence>MNRSLPFELSCIILKQIKSVKVLAECRLVCKKWNFLAEKAMLDRELDLTSPGATNKLIELLRQRPAMAWHIKAMRLSDSCGDDLQSQKQLLSLALTPNIRYLRGEMSKELFGHLLDIAQQSPIKFSKLEALPKLSRKENIALPLAMSKYSESLLYFKDSLKELNPSVVEDEFPATLGPTFANLDEFKSLTKMTLDFTGSFNYIIQNLYFIDLERALNSCNYNHFLQILELNFVMWYPFHAVQLAEFVEWLFESVVPVLDYHNTIRINSVFGPHILEYIAYKYPNVSKLVIYNWNVKDAERAINAIKHINTIQIISKHADIEEMGKDNDDMWNARPSLEIIKSKNKGTTTFNINTQRCLQKYKEIISIVGSESQSLEFNYLDHYPSSENEDSLLDKPQIETSLHVLDKLTTLKVQCDGEEINESICKEIAHSAPNLKHLTLTTCCSYLKGHCLSFPETELESISICTGPDSRNKYLQNDNQSLLLTLEKTQDDSQESFYYYLLTPATSSTPSHGQQIAKESLSECHHEMPSIRIVVKSLNNLKINLDALDFEMEFNS</sequence>
<dbReference type="InterPro" id="IPR036047">
    <property type="entry name" value="F-box-like_dom_sf"/>
</dbReference>
<accession>A0A0B7N767</accession>
<protein>
    <recommendedName>
        <fullName evidence="3">F-box domain-containing protein</fullName>
    </recommendedName>
</protein>
<proteinExistence type="predicted"/>
<keyword evidence="2" id="KW-1185">Reference proteome</keyword>
<evidence type="ECO:0000313" key="2">
    <source>
        <dbReference type="Proteomes" id="UP000054107"/>
    </source>
</evidence>
<reference evidence="1 2" key="1">
    <citation type="submission" date="2014-09" db="EMBL/GenBank/DDBJ databases">
        <authorList>
            <person name="Ellenberger Sabrina"/>
        </authorList>
    </citation>
    <scope>NUCLEOTIDE SEQUENCE [LARGE SCALE GENOMIC DNA]</scope>
    <source>
        <strain evidence="1 2">CBS 412.66</strain>
    </source>
</reference>
<organism evidence="1 2">
    <name type="scientific">Parasitella parasitica</name>
    <dbReference type="NCBI Taxonomy" id="35722"/>
    <lineage>
        <taxon>Eukaryota</taxon>
        <taxon>Fungi</taxon>
        <taxon>Fungi incertae sedis</taxon>
        <taxon>Mucoromycota</taxon>
        <taxon>Mucoromycotina</taxon>
        <taxon>Mucoromycetes</taxon>
        <taxon>Mucorales</taxon>
        <taxon>Mucorineae</taxon>
        <taxon>Mucoraceae</taxon>
        <taxon>Parasitella</taxon>
    </lineage>
</organism>
<dbReference type="OrthoDB" id="2212547at2759"/>
<dbReference type="InterPro" id="IPR032675">
    <property type="entry name" value="LRR_dom_sf"/>
</dbReference>